<dbReference type="InterPro" id="IPR001128">
    <property type="entry name" value="Cyt_P450"/>
</dbReference>
<evidence type="ECO:0000256" key="1">
    <source>
        <dbReference type="ARBA" id="ARBA00010617"/>
    </source>
</evidence>
<sequence length="247" mass="27685">MTRGCGILFTEGEKWSHQRNFSLRYLKSIGFARSGIGQTNLGRTGRDDGQVGLDGGSWAAGEVLKRRQLLNCQPKSSPAECLTDAYNLAKVQAESAGDFETYSDFQIVRVCMELFFGGTATTARSLEWPAVSKVQQELDQLIRRNPDTNKSAEEICLDDRDSLHYTQAVIDECYRRVSLSSNGTFHRATRDAELRGYLIPKDAALMPLAYAVHHSERHWSHPQGFYIPVISWTMMADINPAAISFRS</sequence>
<dbReference type="Proteomes" id="UP000095280">
    <property type="component" value="Unplaced"/>
</dbReference>
<accession>A0A1I8JP25</accession>
<evidence type="ECO:0000256" key="2">
    <source>
        <dbReference type="ARBA" id="ARBA00022723"/>
    </source>
</evidence>
<dbReference type="AlphaFoldDB" id="A0A1I8JP25"/>
<dbReference type="Gene3D" id="1.10.630.10">
    <property type="entry name" value="Cytochrome P450"/>
    <property type="match status" value="1"/>
</dbReference>
<evidence type="ECO:0000313" key="5">
    <source>
        <dbReference type="WBParaSite" id="snap_masked-unitig_27811-processed-gene-0.0-mRNA-1"/>
    </source>
</evidence>
<keyword evidence="2" id="KW-0479">Metal-binding</keyword>
<proteinExistence type="inferred from homology"/>
<dbReference type="GO" id="GO:0020037">
    <property type="term" value="F:heme binding"/>
    <property type="evidence" value="ECO:0007669"/>
    <property type="project" value="InterPro"/>
</dbReference>
<dbReference type="WBParaSite" id="snap_masked-unitig_27811-processed-gene-0.0-mRNA-1">
    <property type="protein sequence ID" value="snap_masked-unitig_27811-processed-gene-0.0-mRNA-1"/>
    <property type="gene ID" value="snap_masked-unitig_27811-processed-gene-0.0"/>
</dbReference>
<name>A0A1I8JP25_9PLAT</name>
<reference evidence="5" key="1">
    <citation type="submission" date="2016-11" db="UniProtKB">
        <authorList>
            <consortium name="WormBaseParasite"/>
        </authorList>
    </citation>
    <scope>IDENTIFICATION</scope>
</reference>
<dbReference type="GO" id="GO:0004497">
    <property type="term" value="F:monooxygenase activity"/>
    <property type="evidence" value="ECO:0007669"/>
    <property type="project" value="InterPro"/>
</dbReference>
<protein>
    <submittedName>
        <fullName evidence="5">Cytochrome P450</fullName>
    </submittedName>
</protein>
<keyword evidence="3" id="KW-0408">Iron</keyword>
<evidence type="ECO:0000256" key="3">
    <source>
        <dbReference type="ARBA" id="ARBA00023004"/>
    </source>
</evidence>
<evidence type="ECO:0000313" key="4">
    <source>
        <dbReference type="Proteomes" id="UP000095280"/>
    </source>
</evidence>
<dbReference type="SUPFAM" id="SSF48264">
    <property type="entry name" value="Cytochrome P450"/>
    <property type="match status" value="1"/>
</dbReference>
<dbReference type="Pfam" id="PF00067">
    <property type="entry name" value="p450"/>
    <property type="match status" value="1"/>
</dbReference>
<dbReference type="InterPro" id="IPR036396">
    <property type="entry name" value="Cyt_P450_sf"/>
</dbReference>
<organism evidence="4 5">
    <name type="scientific">Macrostomum lignano</name>
    <dbReference type="NCBI Taxonomy" id="282301"/>
    <lineage>
        <taxon>Eukaryota</taxon>
        <taxon>Metazoa</taxon>
        <taxon>Spiralia</taxon>
        <taxon>Lophotrochozoa</taxon>
        <taxon>Platyhelminthes</taxon>
        <taxon>Rhabditophora</taxon>
        <taxon>Macrostomorpha</taxon>
        <taxon>Macrostomida</taxon>
        <taxon>Macrostomidae</taxon>
        <taxon>Macrostomum</taxon>
    </lineage>
</organism>
<dbReference type="GO" id="GO:0016705">
    <property type="term" value="F:oxidoreductase activity, acting on paired donors, with incorporation or reduction of molecular oxygen"/>
    <property type="evidence" value="ECO:0007669"/>
    <property type="project" value="InterPro"/>
</dbReference>
<dbReference type="PANTHER" id="PTHR24300">
    <property type="entry name" value="CYTOCHROME P450 508A4-RELATED"/>
    <property type="match status" value="1"/>
</dbReference>
<dbReference type="GO" id="GO:0005506">
    <property type="term" value="F:iron ion binding"/>
    <property type="evidence" value="ECO:0007669"/>
    <property type="project" value="InterPro"/>
</dbReference>
<dbReference type="InterPro" id="IPR050182">
    <property type="entry name" value="Cytochrome_P450_fam2"/>
</dbReference>
<comment type="similarity">
    <text evidence="1">Belongs to the cytochrome P450 family.</text>
</comment>
<keyword evidence="4" id="KW-1185">Reference proteome</keyword>